<name>A0AA43ZHT4_9HYPH</name>
<evidence type="ECO:0000256" key="3">
    <source>
        <dbReference type="ARBA" id="ARBA00023002"/>
    </source>
</evidence>
<dbReference type="GO" id="GO:0046685">
    <property type="term" value="P:response to arsenic-containing substance"/>
    <property type="evidence" value="ECO:0007669"/>
    <property type="project" value="UniProtKB-KW"/>
</dbReference>
<dbReference type="EMBL" id="JAANCM010000006">
    <property type="protein sequence ID" value="NHT76666.1"/>
    <property type="molecule type" value="Genomic_DNA"/>
</dbReference>
<keyword evidence="2" id="KW-0059">Arsenical resistance</keyword>
<accession>A0AA43ZHT4</accession>
<protein>
    <recommendedName>
        <fullName evidence="7">Arsenate reductase</fullName>
    </recommendedName>
</protein>
<dbReference type="PANTHER" id="PTHR30041">
    <property type="entry name" value="ARSENATE REDUCTASE"/>
    <property type="match status" value="1"/>
</dbReference>
<dbReference type="InterPro" id="IPR036249">
    <property type="entry name" value="Thioredoxin-like_sf"/>
</dbReference>
<dbReference type="SUPFAM" id="SSF52833">
    <property type="entry name" value="Thioredoxin-like"/>
    <property type="match status" value="1"/>
</dbReference>
<keyword evidence="6" id="KW-1185">Reference proteome</keyword>
<dbReference type="Proteomes" id="UP001155840">
    <property type="component" value="Unassembled WGS sequence"/>
</dbReference>
<evidence type="ECO:0000313" key="5">
    <source>
        <dbReference type="EMBL" id="NHT76666.1"/>
    </source>
</evidence>
<organism evidence="5 6">
    <name type="scientific">Ferranicluibacter rubi</name>
    <dbReference type="NCBI Taxonomy" id="2715133"/>
    <lineage>
        <taxon>Bacteria</taxon>
        <taxon>Pseudomonadati</taxon>
        <taxon>Pseudomonadota</taxon>
        <taxon>Alphaproteobacteria</taxon>
        <taxon>Hyphomicrobiales</taxon>
        <taxon>Rhizobiaceae</taxon>
        <taxon>Ferranicluibacter</taxon>
    </lineage>
</organism>
<sequence length="115" mass="12543">MYHNPACGTSRNTLELIRNAGIEPTVIDYVKHPPSKTTPATMISEAGLTVREAIHEKGTPYAELGLDNPDLSDDQLLDAMLKVPLLIAGFPSIGFWPLTSGLHTHLSWLSVHVET</sequence>
<dbReference type="InterPro" id="IPR006660">
    <property type="entry name" value="Arsenate_reductase-like"/>
</dbReference>
<comment type="similarity">
    <text evidence="1 4">Belongs to the ArsC family.</text>
</comment>
<dbReference type="Pfam" id="PF03960">
    <property type="entry name" value="ArsC"/>
    <property type="match status" value="1"/>
</dbReference>
<gene>
    <name evidence="5" type="ORF">G8E10_13040</name>
</gene>
<dbReference type="AlphaFoldDB" id="A0AA43ZHT4"/>
<evidence type="ECO:0000256" key="4">
    <source>
        <dbReference type="PROSITE-ProRule" id="PRU01282"/>
    </source>
</evidence>
<comment type="caution">
    <text evidence="5">The sequence shown here is derived from an EMBL/GenBank/DDBJ whole genome shotgun (WGS) entry which is preliminary data.</text>
</comment>
<evidence type="ECO:0000256" key="1">
    <source>
        <dbReference type="ARBA" id="ARBA00007198"/>
    </source>
</evidence>
<dbReference type="Gene3D" id="3.40.30.10">
    <property type="entry name" value="Glutaredoxin"/>
    <property type="match status" value="1"/>
</dbReference>
<keyword evidence="3" id="KW-0560">Oxidoreductase</keyword>
<dbReference type="PROSITE" id="PS51353">
    <property type="entry name" value="ARSC"/>
    <property type="match status" value="1"/>
</dbReference>
<evidence type="ECO:0008006" key="7">
    <source>
        <dbReference type="Google" id="ProtNLM"/>
    </source>
</evidence>
<evidence type="ECO:0000313" key="6">
    <source>
        <dbReference type="Proteomes" id="UP001155840"/>
    </source>
</evidence>
<reference evidence="5" key="1">
    <citation type="submission" date="2020-03" db="EMBL/GenBank/DDBJ databases">
        <title>Ferranicluibacter endophyticum gen. nov., sp. nov., a new genus isolated from Rubus ulmifolius Schott. stem.</title>
        <authorList>
            <person name="Roca-Couso R."/>
            <person name="Flores-Felix J.D."/>
            <person name="Igual J.M."/>
            <person name="Rivas R."/>
        </authorList>
    </citation>
    <scope>NUCLEOTIDE SEQUENCE</scope>
    <source>
        <strain evidence="5">CRRU44</strain>
    </source>
</reference>
<dbReference type="GO" id="GO:0016491">
    <property type="term" value="F:oxidoreductase activity"/>
    <property type="evidence" value="ECO:0007669"/>
    <property type="project" value="UniProtKB-KW"/>
</dbReference>
<proteinExistence type="inferred from homology"/>
<evidence type="ECO:0000256" key="2">
    <source>
        <dbReference type="ARBA" id="ARBA00022849"/>
    </source>
</evidence>
<dbReference type="PANTHER" id="PTHR30041:SF5">
    <property type="entry name" value="ARSENATE REDUCTASE-RELATED"/>
    <property type="match status" value="1"/>
</dbReference>